<feature type="transmembrane region" description="Helical" evidence="7">
    <location>
        <begin position="102"/>
        <end position="125"/>
    </location>
</feature>
<dbReference type="AlphaFoldDB" id="A0A8K0PHV8"/>
<keyword evidence="10" id="KW-1185">Reference proteome</keyword>
<feature type="compositionally biased region" description="Basic and acidic residues" evidence="6">
    <location>
        <begin position="297"/>
        <end position="307"/>
    </location>
</feature>
<dbReference type="Pfam" id="PF20684">
    <property type="entry name" value="Fung_rhodopsin"/>
    <property type="match status" value="1"/>
</dbReference>
<evidence type="ECO:0000256" key="5">
    <source>
        <dbReference type="ARBA" id="ARBA00038359"/>
    </source>
</evidence>
<accession>A0A8K0PHV8</accession>
<keyword evidence="2 7" id="KW-0812">Transmembrane</keyword>
<evidence type="ECO:0000256" key="7">
    <source>
        <dbReference type="SAM" id="Phobius"/>
    </source>
</evidence>
<keyword evidence="3 7" id="KW-1133">Transmembrane helix</keyword>
<organism evidence="9 10">
    <name type="scientific">Elsinoe batatas</name>
    <dbReference type="NCBI Taxonomy" id="2601811"/>
    <lineage>
        <taxon>Eukaryota</taxon>
        <taxon>Fungi</taxon>
        <taxon>Dikarya</taxon>
        <taxon>Ascomycota</taxon>
        <taxon>Pezizomycotina</taxon>
        <taxon>Dothideomycetes</taxon>
        <taxon>Dothideomycetidae</taxon>
        <taxon>Myriangiales</taxon>
        <taxon>Elsinoaceae</taxon>
        <taxon>Elsinoe</taxon>
    </lineage>
</organism>
<evidence type="ECO:0000256" key="4">
    <source>
        <dbReference type="ARBA" id="ARBA00023136"/>
    </source>
</evidence>
<dbReference type="PANTHER" id="PTHR33048:SF165">
    <property type="entry name" value="INTEGRAL MEMBRANE PROTEIN"/>
    <property type="match status" value="1"/>
</dbReference>
<proteinExistence type="inferred from homology"/>
<gene>
    <name evidence="9" type="ORF">KVT40_002085</name>
</gene>
<dbReference type="PANTHER" id="PTHR33048">
    <property type="entry name" value="PTH11-LIKE INTEGRAL MEMBRANE PROTEIN (AFU_ORTHOLOGUE AFUA_5G11245)"/>
    <property type="match status" value="1"/>
</dbReference>
<evidence type="ECO:0000259" key="8">
    <source>
        <dbReference type="Pfam" id="PF20684"/>
    </source>
</evidence>
<feature type="transmembrane region" description="Helical" evidence="7">
    <location>
        <begin position="137"/>
        <end position="156"/>
    </location>
</feature>
<comment type="similarity">
    <text evidence="5">Belongs to the SAT4 family.</text>
</comment>
<name>A0A8K0PHV8_9PEZI</name>
<dbReference type="OrthoDB" id="3934549at2759"/>
<feature type="transmembrane region" description="Helical" evidence="7">
    <location>
        <begin position="57"/>
        <end position="82"/>
    </location>
</feature>
<dbReference type="InterPro" id="IPR049326">
    <property type="entry name" value="Rhodopsin_dom_fungi"/>
</dbReference>
<reference evidence="9" key="1">
    <citation type="submission" date="2021-07" db="EMBL/GenBank/DDBJ databases">
        <title>Elsinoe batatas strain:CRI-CJ2 Genome sequencing and assembly.</title>
        <authorList>
            <person name="Huang L."/>
        </authorList>
    </citation>
    <scope>NUCLEOTIDE SEQUENCE</scope>
    <source>
        <strain evidence="9">CRI-CJ2</strain>
    </source>
</reference>
<dbReference type="InterPro" id="IPR052337">
    <property type="entry name" value="SAT4-like"/>
</dbReference>
<feature type="transmembrane region" description="Helical" evidence="7">
    <location>
        <begin position="188"/>
        <end position="209"/>
    </location>
</feature>
<evidence type="ECO:0000313" key="10">
    <source>
        <dbReference type="Proteomes" id="UP000809789"/>
    </source>
</evidence>
<feature type="transmembrane region" description="Helical" evidence="7">
    <location>
        <begin position="221"/>
        <end position="244"/>
    </location>
</feature>
<sequence length="352" mass="39147">MSFTSEPLTTPFEPPGVKGRGRTILLVSWPVTALAIAIVILRCIYAGSSKGRPRWDCVWAVVAVVVGVAAQILLTIACIDGVGQHLWELGSFAKAVYPIRIYWASAMACIWAIAFARIAIVSLLLSVWCPWQMKRRFFLHFIWVSNVIVTVIQTALSLSQCTPRQAIWDYSMTTADCRRRLTALHWGYFSGSWSAGTDIVLALYSILIIQDIKASMRTKIGFCLLMGGGFISAIASVLRTYYLYRVSSSFDTTYDVVRTVICGSIELWLICILSSIPTLKHFFMRTLEPLPITEGGPETRKAEHEDNAPGLQGKKNKKSDWLGGITMRNSLWVTSRPTTRPSTRGGLDNDIV</sequence>
<feature type="transmembrane region" description="Helical" evidence="7">
    <location>
        <begin position="256"/>
        <end position="276"/>
    </location>
</feature>
<keyword evidence="4 7" id="KW-0472">Membrane</keyword>
<comment type="subcellular location">
    <subcellularLocation>
        <location evidence="1">Membrane</location>
        <topology evidence="1">Multi-pass membrane protein</topology>
    </subcellularLocation>
</comment>
<dbReference type="GO" id="GO:0016020">
    <property type="term" value="C:membrane"/>
    <property type="evidence" value="ECO:0007669"/>
    <property type="project" value="UniProtKB-SubCell"/>
</dbReference>
<evidence type="ECO:0000256" key="3">
    <source>
        <dbReference type="ARBA" id="ARBA00022989"/>
    </source>
</evidence>
<feature type="region of interest" description="Disordered" evidence="6">
    <location>
        <begin position="294"/>
        <end position="321"/>
    </location>
</feature>
<evidence type="ECO:0000313" key="9">
    <source>
        <dbReference type="EMBL" id="KAG8630466.1"/>
    </source>
</evidence>
<evidence type="ECO:0000256" key="1">
    <source>
        <dbReference type="ARBA" id="ARBA00004141"/>
    </source>
</evidence>
<comment type="caution">
    <text evidence="9">The sequence shown here is derived from an EMBL/GenBank/DDBJ whole genome shotgun (WGS) entry which is preliminary data.</text>
</comment>
<feature type="domain" description="Rhodopsin" evidence="8">
    <location>
        <begin position="42"/>
        <end position="284"/>
    </location>
</feature>
<protein>
    <recommendedName>
        <fullName evidence="8">Rhodopsin domain-containing protein</fullName>
    </recommendedName>
</protein>
<evidence type="ECO:0000256" key="2">
    <source>
        <dbReference type="ARBA" id="ARBA00022692"/>
    </source>
</evidence>
<dbReference type="Proteomes" id="UP000809789">
    <property type="component" value="Unassembled WGS sequence"/>
</dbReference>
<evidence type="ECO:0000256" key="6">
    <source>
        <dbReference type="SAM" id="MobiDB-lite"/>
    </source>
</evidence>
<dbReference type="EMBL" id="JAESVG020000002">
    <property type="protein sequence ID" value="KAG8630466.1"/>
    <property type="molecule type" value="Genomic_DNA"/>
</dbReference>
<feature type="transmembrane region" description="Helical" evidence="7">
    <location>
        <begin position="24"/>
        <end position="45"/>
    </location>
</feature>